<dbReference type="SMART" id="SM00882">
    <property type="entry name" value="CoA_trans"/>
    <property type="match status" value="1"/>
</dbReference>
<proteinExistence type="predicted"/>
<dbReference type="Gene3D" id="3.30.30.40">
    <property type="match status" value="1"/>
</dbReference>
<organism evidence="1 2">
    <name type="scientific">Ktedonobacter robiniae</name>
    <dbReference type="NCBI Taxonomy" id="2778365"/>
    <lineage>
        <taxon>Bacteria</taxon>
        <taxon>Bacillati</taxon>
        <taxon>Chloroflexota</taxon>
        <taxon>Ktedonobacteria</taxon>
        <taxon>Ktedonobacterales</taxon>
        <taxon>Ktedonobacteraceae</taxon>
        <taxon>Ktedonobacter</taxon>
    </lineage>
</organism>
<dbReference type="GO" id="GO:0016740">
    <property type="term" value="F:transferase activity"/>
    <property type="evidence" value="ECO:0007669"/>
    <property type="project" value="UniProtKB-KW"/>
</dbReference>
<sequence length="304" mass="33843">MSKRLSMAEAVARYIPNGASVALGLALEPLIPFAVGHEIIRQRRQNLALIGPISDILFDQLIGAGCVSTIQAAWVGNVSEGLGHCYRRAVEKQLPHSIHVEEYSNHTIALALLAASVGSPYIPTRTLLGSDIPRQNPRLRVKHSSLDEAPILLVPALQPDVTVVHVQRSDEEGNAHAWGNLGICESAFLAARDVIIVADDLVSHETILSDPNRVLGPSYKVRAVVHEPWGAHPSSVQGCYNRDHAFYHEYHQRTRTQEGFQQWLEEWVLNVPNRATYLAHLGEDRMRTLKIREHRYASPVDYGY</sequence>
<dbReference type="SUPFAM" id="SSF100950">
    <property type="entry name" value="NagB/RpiA/CoA transferase-like"/>
    <property type="match status" value="1"/>
</dbReference>
<evidence type="ECO:0000313" key="1">
    <source>
        <dbReference type="EMBL" id="GHO53707.1"/>
    </source>
</evidence>
<dbReference type="Pfam" id="PF01144">
    <property type="entry name" value="CoA_trans"/>
    <property type="match status" value="1"/>
</dbReference>
<dbReference type="EMBL" id="BNJG01000001">
    <property type="protein sequence ID" value="GHO53707.1"/>
    <property type="molecule type" value="Genomic_DNA"/>
</dbReference>
<protein>
    <submittedName>
        <fullName evidence="1">CoA transferase subunit A</fullName>
    </submittedName>
</protein>
<dbReference type="RefSeq" id="WP_201370496.1">
    <property type="nucleotide sequence ID" value="NZ_BNJG01000001.1"/>
</dbReference>
<dbReference type="InterPro" id="IPR004165">
    <property type="entry name" value="CoA_trans_fam_I"/>
</dbReference>
<gene>
    <name evidence="1" type="ORF">KSB_21820</name>
</gene>
<keyword evidence="2" id="KW-1185">Reference proteome</keyword>
<accession>A0ABQ3ULZ5</accession>
<name>A0ABQ3ULZ5_9CHLR</name>
<comment type="caution">
    <text evidence="1">The sequence shown here is derived from an EMBL/GenBank/DDBJ whole genome shotgun (WGS) entry which is preliminary data.</text>
</comment>
<keyword evidence="1" id="KW-0808">Transferase</keyword>
<evidence type="ECO:0000313" key="2">
    <source>
        <dbReference type="Proteomes" id="UP000654345"/>
    </source>
</evidence>
<dbReference type="Proteomes" id="UP000654345">
    <property type="component" value="Unassembled WGS sequence"/>
</dbReference>
<dbReference type="Gene3D" id="3.40.1080.10">
    <property type="entry name" value="Glutaconate Coenzyme A-transferase"/>
    <property type="match status" value="1"/>
</dbReference>
<reference evidence="1 2" key="1">
    <citation type="journal article" date="2021" name="Int. J. Syst. Evol. Microbiol.">
        <title>Reticulibacter mediterranei gen. nov., sp. nov., within the new family Reticulibacteraceae fam. nov., and Ktedonospora formicarum gen. nov., sp. nov., Ktedonobacter robiniae sp. nov., Dictyobacter formicarum sp. nov. and Dictyobacter arantiisoli sp. nov., belonging to the class Ktedonobacteria.</title>
        <authorList>
            <person name="Yabe S."/>
            <person name="Zheng Y."/>
            <person name="Wang C.M."/>
            <person name="Sakai Y."/>
            <person name="Abe K."/>
            <person name="Yokota A."/>
            <person name="Donadio S."/>
            <person name="Cavaletti L."/>
            <person name="Monciardini P."/>
        </authorList>
    </citation>
    <scope>NUCLEOTIDE SEQUENCE [LARGE SCALE GENOMIC DNA]</scope>
    <source>
        <strain evidence="1 2">SOSP1-30</strain>
    </source>
</reference>
<dbReference type="InterPro" id="IPR037171">
    <property type="entry name" value="NagB/RpiA_transferase-like"/>
</dbReference>